<proteinExistence type="predicted"/>
<keyword evidence="2" id="KW-1185">Reference proteome</keyword>
<dbReference type="Proteomes" id="UP000789739">
    <property type="component" value="Unassembled WGS sequence"/>
</dbReference>
<protein>
    <submittedName>
        <fullName evidence="1">7970_t:CDS:1</fullName>
    </submittedName>
</protein>
<evidence type="ECO:0000313" key="1">
    <source>
        <dbReference type="EMBL" id="CAG8578339.1"/>
    </source>
</evidence>
<dbReference type="EMBL" id="CAJVPI010000865">
    <property type="protein sequence ID" value="CAG8578339.1"/>
    <property type="molecule type" value="Genomic_DNA"/>
</dbReference>
<sequence>MSRTTLWILPEGRKSATRCPSKYIEPDSRLDDLASHLCENQKYLKDAEPNDIEFFSYDDRIQPMRMSTPLSNLCTTDNSPLVVRYPLTESAVVANVRFLGSSTEIRLTHSSGTWHMLVNKTKARYENLQDGNNSFYYVDQETEKKIIDEEFVFNDLLRKTSANKEDELVLDLLVRIKGKKAYADWNINEVLKDVLRQESRTTIAHIPQFNIESKFSNMDPRFTKDEIDRFAANIEANWRIFKKSIPNEASARFFIDSFMSSAVSHVNREHSSMRLGVEEVLDGTRGYGYLDYLVECYEIVVLVTVAKLEEIQKGIAQNLVQLHTALEQSLGKRKRGEDVRKDGGLHEVYGIVTTGEIWRFLRLAGCLTKPEIGLSQEFICDFDEVGNAKSILRLITCLLKSRADILKAETEKSGESGEVEQDDTEERLAQRVRTKRFEISLVSL</sequence>
<comment type="caution">
    <text evidence="1">The sequence shown here is derived from an EMBL/GenBank/DDBJ whole genome shotgun (WGS) entry which is preliminary data.</text>
</comment>
<accession>A0A9N9BV77</accession>
<evidence type="ECO:0000313" key="2">
    <source>
        <dbReference type="Proteomes" id="UP000789739"/>
    </source>
</evidence>
<reference evidence="1" key="1">
    <citation type="submission" date="2021-06" db="EMBL/GenBank/DDBJ databases">
        <authorList>
            <person name="Kallberg Y."/>
            <person name="Tangrot J."/>
            <person name="Rosling A."/>
        </authorList>
    </citation>
    <scope>NUCLEOTIDE SEQUENCE</scope>
    <source>
        <strain evidence="1">BR232B</strain>
    </source>
</reference>
<gene>
    <name evidence="1" type="ORF">PBRASI_LOCUS6482</name>
</gene>
<name>A0A9N9BV77_9GLOM</name>
<dbReference type="AlphaFoldDB" id="A0A9N9BV77"/>
<organism evidence="1 2">
    <name type="scientific">Paraglomus brasilianum</name>
    <dbReference type="NCBI Taxonomy" id="144538"/>
    <lineage>
        <taxon>Eukaryota</taxon>
        <taxon>Fungi</taxon>
        <taxon>Fungi incertae sedis</taxon>
        <taxon>Mucoromycota</taxon>
        <taxon>Glomeromycotina</taxon>
        <taxon>Glomeromycetes</taxon>
        <taxon>Paraglomerales</taxon>
        <taxon>Paraglomeraceae</taxon>
        <taxon>Paraglomus</taxon>
    </lineage>
</organism>
<dbReference type="OrthoDB" id="2382295at2759"/>